<comment type="caution">
    <text evidence="2">The sequence shown here is derived from an EMBL/GenBank/DDBJ whole genome shotgun (WGS) entry which is preliminary data.</text>
</comment>
<dbReference type="EMBL" id="JBEZFP010000021">
    <property type="protein sequence ID" value="MEU8134087.1"/>
    <property type="molecule type" value="Genomic_DNA"/>
</dbReference>
<sequence length="109" mass="12122">MRPADVTPAEAALGNAARLLREELLRDGRPLRDLVAQDAWKAFLRFARIPFDTPGTTDCDGLPFQYGTYAFDGPPTFLLDFTRQFESVDEHGGHESRCTAKSGSPPPRR</sequence>
<feature type="compositionally biased region" description="Basic and acidic residues" evidence="1">
    <location>
        <begin position="88"/>
        <end position="98"/>
    </location>
</feature>
<evidence type="ECO:0008006" key="4">
    <source>
        <dbReference type="Google" id="ProtNLM"/>
    </source>
</evidence>
<protein>
    <recommendedName>
        <fullName evidence="4">DUF3298 domain-containing protein</fullName>
    </recommendedName>
</protein>
<feature type="region of interest" description="Disordered" evidence="1">
    <location>
        <begin position="88"/>
        <end position="109"/>
    </location>
</feature>
<accession>A0ABV3DEC0</accession>
<reference evidence="2 3" key="1">
    <citation type="submission" date="2024-06" db="EMBL/GenBank/DDBJ databases">
        <title>The Natural Products Discovery Center: Release of the First 8490 Sequenced Strains for Exploring Actinobacteria Biosynthetic Diversity.</title>
        <authorList>
            <person name="Kalkreuter E."/>
            <person name="Kautsar S.A."/>
            <person name="Yang D."/>
            <person name="Bader C.D."/>
            <person name="Teijaro C.N."/>
            <person name="Fluegel L."/>
            <person name="Davis C.M."/>
            <person name="Simpson J.R."/>
            <person name="Lauterbach L."/>
            <person name="Steele A.D."/>
            <person name="Gui C."/>
            <person name="Meng S."/>
            <person name="Li G."/>
            <person name="Viehrig K."/>
            <person name="Ye F."/>
            <person name="Su P."/>
            <person name="Kiefer A.F."/>
            <person name="Nichols A."/>
            <person name="Cepeda A.J."/>
            <person name="Yan W."/>
            <person name="Fan B."/>
            <person name="Jiang Y."/>
            <person name="Adhikari A."/>
            <person name="Zheng C.-J."/>
            <person name="Schuster L."/>
            <person name="Cowan T.M."/>
            <person name="Smanski M.J."/>
            <person name="Chevrette M.G."/>
            <person name="De Carvalho L.P.S."/>
            <person name="Shen B."/>
        </authorList>
    </citation>
    <scope>NUCLEOTIDE SEQUENCE [LARGE SCALE GENOMIC DNA]</scope>
    <source>
        <strain evidence="2 3">NPDC048946</strain>
    </source>
</reference>
<dbReference type="Proteomes" id="UP001551482">
    <property type="component" value="Unassembled WGS sequence"/>
</dbReference>
<gene>
    <name evidence="2" type="ORF">AB0C36_11295</name>
</gene>
<dbReference type="RefSeq" id="WP_358352449.1">
    <property type="nucleotide sequence ID" value="NZ_JBEZFP010000021.1"/>
</dbReference>
<keyword evidence="3" id="KW-1185">Reference proteome</keyword>
<name>A0ABV3DEC0_9ACTN</name>
<evidence type="ECO:0000313" key="2">
    <source>
        <dbReference type="EMBL" id="MEU8134087.1"/>
    </source>
</evidence>
<organism evidence="2 3">
    <name type="scientific">Streptodolium elevatio</name>
    <dbReference type="NCBI Taxonomy" id="3157996"/>
    <lineage>
        <taxon>Bacteria</taxon>
        <taxon>Bacillati</taxon>
        <taxon>Actinomycetota</taxon>
        <taxon>Actinomycetes</taxon>
        <taxon>Kitasatosporales</taxon>
        <taxon>Streptomycetaceae</taxon>
        <taxon>Streptodolium</taxon>
    </lineage>
</organism>
<proteinExistence type="predicted"/>
<evidence type="ECO:0000256" key="1">
    <source>
        <dbReference type="SAM" id="MobiDB-lite"/>
    </source>
</evidence>
<evidence type="ECO:0000313" key="3">
    <source>
        <dbReference type="Proteomes" id="UP001551482"/>
    </source>
</evidence>